<evidence type="ECO:0000313" key="6">
    <source>
        <dbReference type="Proteomes" id="UP000465302"/>
    </source>
</evidence>
<dbReference type="AlphaFoldDB" id="A0A2A7N1G0"/>
<proteinExistence type="predicted"/>
<protein>
    <recommendedName>
        <fullName evidence="2">DUF5642 domain-containing protein</fullName>
    </recommendedName>
</protein>
<organism evidence="4 5">
    <name type="scientific">Mycolicibacterium agri</name>
    <name type="common">Mycobacterium agri</name>
    <dbReference type="NCBI Taxonomy" id="36811"/>
    <lineage>
        <taxon>Bacteria</taxon>
        <taxon>Bacillati</taxon>
        <taxon>Actinomycetota</taxon>
        <taxon>Actinomycetes</taxon>
        <taxon>Mycobacteriales</taxon>
        <taxon>Mycobacteriaceae</taxon>
        <taxon>Mycolicibacterium</taxon>
    </lineage>
</organism>
<feature type="region of interest" description="Disordered" evidence="1">
    <location>
        <begin position="1"/>
        <end position="23"/>
    </location>
</feature>
<reference evidence="4 5" key="1">
    <citation type="submission" date="2017-10" db="EMBL/GenBank/DDBJ databases">
        <title>The new phylogeny of genus Mycobacterium.</title>
        <authorList>
            <person name="Tortoli E."/>
            <person name="Trovato A."/>
            <person name="Cirillo D.M."/>
        </authorList>
    </citation>
    <scope>NUCLEOTIDE SEQUENCE [LARGE SCALE GENOMIC DNA]</scope>
    <source>
        <strain evidence="4 5">CCUG37673</strain>
    </source>
</reference>
<keyword evidence="5" id="KW-1185">Reference proteome</keyword>
<accession>A0A2A7N1G0</accession>
<reference evidence="3" key="3">
    <citation type="submission" date="2020-02" db="EMBL/GenBank/DDBJ databases">
        <authorList>
            <person name="Matsumoto Y."/>
            <person name="Motooka D."/>
            <person name="Nakamura S."/>
        </authorList>
    </citation>
    <scope>NUCLEOTIDE SEQUENCE</scope>
    <source>
        <strain evidence="3">JCM 6377</strain>
    </source>
</reference>
<dbReference type="EMBL" id="PDCP01000025">
    <property type="protein sequence ID" value="PEG37660.1"/>
    <property type="molecule type" value="Genomic_DNA"/>
</dbReference>
<evidence type="ECO:0000313" key="3">
    <source>
        <dbReference type="EMBL" id="GFG55625.1"/>
    </source>
</evidence>
<evidence type="ECO:0000313" key="4">
    <source>
        <dbReference type="EMBL" id="PEG37660.1"/>
    </source>
</evidence>
<evidence type="ECO:0000256" key="1">
    <source>
        <dbReference type="SAM" id="MobiDB-lite"/>
    </source>
</evidence>
<dbReference type="Proteomes" id="UP000465302">
    <property type="component" value="Unassembled WGS sequence"/>
</dbReference>
<dbReference type="Proteomes" id="UP000220914">
    <property type="component" value="Unassembled WGS sequence"/>
</dbReference>
<dbReference type="Pfam" id="PF18702">
    <property type="entry name" value="DUF5642"/>
    <property type="match status" value="1"/>
</dbReference>
<sequence length="209" mass="20775">MTACGQPTAAPPPSPSPSTLANAQVNPANIGRVRGILPAGYELADMGGPASPVAYWGFGPGWVIEPSQCTMFASPPTDEATTRAWSASGPGGIVHAVVTGSPAAPVAFDPAVLAECGQWTAASGNTTGTVHLIDAPAIDGATTVGMATEATTVVEGGTATSTTASTFCAYLGDYLAFVTVVDDPGSPNPPLGVEFASDLLVETVSALRG</sequence>
<feature type="domain" description="DUF5642" evidence="2">
    <location>
        <begin position="26"/>
        <end position="208"/>
    </location>
</feature>
<comment type="caution">
    <text evidence="4">The sequence shown here is derived from an EMBL/GenBank/DDBJ whole genome shotgun (WGS) entry which is preliminary data.</text>
</comment>
<evidence type="ECO:0000259" key="2">
    <source>
        <dbReference type="Pfam" id="PF18702"/>
    </source>
</evidence>
<dbReference type="InterPro" id="IPR041313">
    <property type="entry name" value="DUF5642"/>
</dbReference>
<gene>
    <name evidence="4" type="ORF">CQY20_15490</name>
    <name evidence="3" type="ORF">MAGR_70660</name>
</gene>
<name>A0A2A7N1G0_MYCAG</name>
<dbReference type="EMBL" id="BLKS01000004">
    <property type="protein sequence ID" value="GFG55625.1"/>
    <property type="molecule type" value="Genomic_DNA"/>
</dbReference>
<dbReference type="OrthoDB" id="4641260at2"/>
<evidence type="ECO:0000313" key="5">
    <source>
        <dbReference type="Proteomes" id="UP000220914"/>
    </source>
</evidence>
<reference evidence="3 6" key="2">
    <citation type="journal article" date="2019" name="Emerg. Microbes Infect.">
        <title>Comprehensive subspecies identification of 175 nontuberculous mycobacteria species based on 7547 genomic profiles.</title>
        <authorList>
            <person name="Matsumoto Y."/>
            <person name="Kinjo T."/>
            <person name="Motooka D."/>
            <person name="Nabeya D."/>
            <person name="Jung N."/>
            <person name="Uechi K."/>
            <person name="Horii T."/>
            <person name="Iida T."/>
            <person name="Fujita J."/>
            <person name="Nakamura S."/>
        </authorList>
    </citation>
    <scope>NUCLEOTIDE SEQUENCE [LARGE SCALE GENOMIC DNA]</scope>
    <source>
        <strain evidence="3 6">JCM 6377</strain>
    </source>
</reference>